<dbReference type="RefSeq" id="WP_219479760.1">
    <property type="nucleotide sequence ID" value="NZ_CAUTHS010000003.1"/>
</dbReference>
<comment type="caution">
    <text evidence="1">The sequence shown here is derived from an EMBL/GenBank/DDBJ whole genome shotgun (WGS) entry which is preliminary data.</text>
</comment>
<sequence>MKHLHLFFLFGALLCASCIKEEWGVIPNHQENSEQAKEWNKNKTIDVYVVSTLSDKTETHIDAISDFLNAKGQACSIGVVERSDVQNYPWYDACKNLSTDLAVKTARFTSFSLHRYTTSNIEGSTILFNHKLNTEESFKVTDDCYIKFVPIMAQSNVQSPVKILVPFATTRFSSEEQITASLPVLTRLASSNYGAVLVGSVKTSLTEKLQTAVKTVQNVKLTFATKEADKDYALFVIAPTSWMLRETVATKLSGTTGYCLSIEASVN</sequence>
<reference evidence="1 2" key="1">
    <citation type="submission" date="2021-07" db="EMBL/GenBank/DDBJ databases">
        <title>Genomic diversity and antimicrobial resistance of Prevotella spp. isolated from chronic lung disease airways.</title>
        <authorList>
            <person name="Webb K.A."/>
            <person name="Olagoke O.S."/>
            <person name="Baird T."/>
            <person name="Neill J."/>
            <person name="Pham A."/>
            <person name="Wells T.J."/>
            <person name="Ramsay K.A."/>
            <person name="Bell S.C."/>
            <person name="Sarovich D.S."/>
            <person name="Price E.P."/>
        </authorList>
    </citation>
    <scope>NUCLEOTIDE SEQUENCE [LARGE SCALE GENOMIC DNA]</scope>
    <source>
        <strain evidence="1 2">SCHI0011.S.12</strain>
    </source>
</reference>
<organism evidence="1 2">
    <name type="scientific">Hoylesella nanceiensis</name>
    <dbReference type="NCBI Taxonomy" id="425941"/>
    <lineage>
        <taxon>Bacteria</taxon>
        <taxon>Pseudomonadati</taxon>
        <taxon>Bacteroidota</taxon>
        <taxon>Bacteroidia</taxon>
        <taxon>Bacteroidales</taxon>
        <taxon>Prevotellaceae</taxon>
        <taxon>Hoylesella</taxon>
    </lineage>
</organism>
<keyword evidence="2" id="KW-1185">Reference proteome</keyword>
<dbReference type="Proteomes" id="UP000788426">
    <property type="component" value="Unassembled WGS sequence"/>
</dbReference>
<evidence type="ECO:0000313" key="2">
    <source>
        <dbReference type="Proteomes" id="UP000788426"/>
    </source>
</evidence>
<name>A0ABS6YAZ5_9BACT</name>
<gene>
    <name evidence="1" type="ORF">KZO38_03090</name>
</gene>
<dbReference type="EMBL" id="JAHXCT010000002">
    <property type="protein sequence ID" value="MBW4768747.1"/>
    <property type="molecule type" value="Genomic_DNA"/>
</dbReference>
<evidence type="ECO:0000313" key="1">
    <source>
        <dbReference type="EMBL" id="MBW4768747.1"/>
    </source>
</evidence>
<proteinExistence type="predicted"/>
<protein>
    <recommendedName>
        <fullName evidence="3">Lipoprotein</fullName>
    </recommendedName>
</protein>
<evidence type="ECO:0008006" key="3">
    <source>
        <dbReference type="Google" id="ProtNLM"/>
    </source>
</evidence>
<accession>A0ABS6YAZ5</accession>